<proteinExistence type="inferred from homology"/>
<protein>
    <submittedName>
        <fullName evidence="7">SEH-associated protein 4</fullName>
    </submittedName>
</protein>
<feature type="compositionally biased region" description="Basic and acidic residues" evidence="4">
    <location>
        <begin position="323"/>
        <end position="336"/>
    </location>
</feature>
<keyword evidence="2" id="KW-0853">WD repeat</keyword>
<organism evidence="7 8">
    <name type="scientific">Hypsizygus marmoreus</name>
    <name type="common">White beech mushroom</name>
    <name type="synonym">Agaricus marmoreus</name>
    <dbReference type="NCBI Taxonomy" id="39966"/>
    <lineage>
        <taxon>Eukaryota</taxon>
        <taxon>Fungi</taxon>
        <taxon>Dikarya</taxon>
        <taxon>Basidiomycota</taxon>
        <taxon>Agaricomycotina</taxon>
        <taxon>Agaricomycetes</taxon>
        <taxon>Agaricomycetidae</taxon>
        <taxon>Agaricales</taxon>
        <taxon>Tricholomatineae</taxon>
        <taxon>Lyophyllaceae</taxon>
        <taxon>Hypsizygus</taxon>
    </lineage>
</organism>
<dbReference type="PANTHER" id="PTHR16453">
    <property type="entry name" value="WD40 DOMAIN-CONTAINING PROTEIN MIO FAMILY MEMBER"/>
    <property type="match status" value="1"/>
</dbReference>
<keyword evidence="8" id="KW-1185">Reference proteome</keyword>
<dbReference type="PANTHER" id="PTHR16453:SF9">
    <property type="entry name" value="GATOR COMPLEX PROTEIN MIOS"/>
    <property type="match status" value="1"/>
</dbReference>
<dbReference type="InterPro" id="IPR001680">
    <property type="entry name" value="WD40_rpt"/>
</dbReference>
<evidence type="ECO:0000313" key="7">
    <source>
        <dbReference type="EMBL" id="RDB16246.1"/>
    </source>
</evidence>
<dbReference type="STRING" id="39966.A0A369JBK8"/>
<name>A0A369JBK8_HYPMA</name>
<feature type="region of interest" description="Disordered" evidence="4">
    <location>
        <begin position="323"/>
        <end position="346"/>
    </location>
</feature>
<sequence length="1111" mass="121891">MVQSEKRVLWHPRQENKFVVGGGSQITLYKWTPNHPGIKQVTSQHDLQYLKCFAWSPDPAFEDLIAIGNTTGKIELLRLEASKHSQRSNVLSNGQSISLVVRNSRSCNSLAFCTTDANYLASGFDKVRGDSSLIIWDVTTTAAMLSVPVVQAPDAIKRLPQQPHRQPMLPQGDVGRGSDPRVLQQHASTETVSAVSFLPQSTHLLLAGISHRWLRLFDLRSPVSSYTSVASKVQGIATDPFDPHRVACFGEGTVTVWDSRKLSTPFLTFSEKDASADGAYLRPNSAITGIEISRTRRGVLATLEKDASYVRFWDMISAQVHPLDDGTDGKSRDPSRSGRRSWANLPWPSGSSIHSLSQPLKEADVQATLVLSDTRRTKNFTRAVASFALAPSARQHPLTSNVMVVNKEGDLELYAVHDTPKQATWSARGDLAISAGQACRILDGSNDFESEDPGQWGALTPGSMYGTPVPRSGTESMTRGRPKSQGEAVVPPPPPSSSTLPPLFGRGDEDGFPALSRTGRVGSKEGDRMGFALAAGGTRKEIEPSIGRIPVGMDSRNHSASRTRRQSGAKGVSLLLENDISMVMKRRALRGYGLSQPQNNLYIVRDYDPPHESTQLLADLWAWIYHSHEYLSVPKSVIHGFDFAYQGLLGIWEGFPPLPAAQQPDPGPYLDTPPYPPPYDRRNGSRYPLTSQDEVLGNFQAALAALAGRRTGDRPWKPTVATAKGLQRQIALQLCGWSLREEELASALQRWEQDGELSRAACWLVFTKQYSKAISLLLKSSDESHRIMSGTIAALVPHSSGPRSTELREHCERLIVGLDDPYFRVMLTHLALNDWSEVLEEELLPFRERLAIAFQFLDDKAVTAYLRRCMDRSSARGHIDGIIVPGLASTIGMDILQGYVDRTGDIQTAAILGSYVCPPRNNGRTSGVERRVARWVEGYRDLLDGFKMFHYRVGFDIERGQVAFGEGGLALGGSAGYGIVGDWVPKQILIRCNYCNKPVSPDGLMSGGMGADIGGVQQSGRPTACYHCNRSLPRCSICLMTLSIVQDAAREAELLHSHSKDTIDDAIVMCQTCRHGGHVSHILDWFYGEDGGPSHDVCAVADCDCRCAEEI</sequence>
<feature type="domain" description="MIOS-like alpha-solenoid" evidence="6">
    <location>
        <begin position="726"/>
        <end position="856"/>
    </location>
</feature>
<dbReference type="EMBL" id="LUEZ02000126">
    <property type="protein sequence ID" value="RDB16246.1"/>
    <property type="molecule type" value="Genomic_DNA"/>
</dbReference>
<dbReference type="Proteomes" id="UP000076154">
    <property type="component" value="Unassembled WGS sequence"/>
</dbReference>
<evidence type="ECO:0000259" key="5">
    <source>
        <dbReference type="Pfam" id="PF17034"/>
    </source>
</evidence>
<evidence type="ECO:0000256" key="3">
    <source>
        <dbReference type="ARBA" id="ARBA00022737"/>
    </source>
</evidence>
<dbReference type="AlphaFoldDB" id="A0A369JBK8"/>
<dbReference type="GO" id="GO:1904263">
    <property type="term" value="P:positive regulation of TORC1 signaling"/>
    <property type="evidence" value="ECO:0007669"/>
    <property type="project" value="TreeGrafter"/>
</dbReference>
<evidence type="ECO:0000256" key="2">
    <source>
        <dbReference type="ARBA" id="ARBA00022574"/>
    </source>
</evidence>
<dbReference type="Gene3D" id="2.130.10.10">
    <property type="entry name" value="YVTN repeat-like/Quinoprotein amine dehydrogenase"/>
    <property type="match status" value="2"/>
</dbReference>
<dbReference type="InterPro" id="IPR037593">
    <property type="entry name" value="MIOS/Sea4"/>
</dbReference>
<dbReference type="SMART" id="SM00320">
    <property type="entry name" value="WD40"/>
    <property type="match status" value="4"/>
</dbReference>
<dbReference type="InterPro" id="IPR049092">
    <property type="entry name" value="MIOS_a-sol"/>
</dbReference>
<keyword evidence="3" id="KW-0677">Repeat</keyword>
<feature type="region of interest" description="Disordered" evidence="4">
    <location>
        <begin position="548"/>
        <end position="568"/>
    </location>
</feature>
<dbReference type="Pfam" id="PF21719">
    <property type="entry name" value="MIOS_a-sol"/>
    <property type="match status" value="1"/>
</dbReference>
<dbReference type="OrthoDB" id="341486at2759"/>
<feature type="region of interest" description="Disordered" evidence="4">
    <location>
        <begin position="446"/>
        <end position="528"/>
    </location>
</feature>
<reference evidence="7" key="1">
    <citation type="submission" date="2018-04" db="EMBL/GenBank/DDBJ databases">
        <title>Whole genome sequencing of Hypsizygus marmoreus.</title>
        <authorList>
            <person name="Choi I.-G."/>
            <person name="Min B."/>
            <person name="Kim J.-G."/>
            <person name="Kim S."/>
            <person name="Oh Y.-L."/>
            <person name="Kong W.-S."/>
            <person name="Park H."/>
            <person name="Jeong J."/>
            <person name="Song E.-S."/>
        </authorList>
    </citation>
    <scope>NUCLEOTIDE SEQUENCE [LARGE SCALE GENOMIC DNA]</scope>
    <source>
        <strain evidence="7">51987-8</strain>
    </source>
</reference>
<accession>A0A369JBK8</accession>
<dbReference type="InParanoid" id="A0A369JBK8"/>
<evidence type="ECO:0000313" key="8">
    <source>
        <dbReference type="Proteomes" id="UP000076154"/>
    </source>
</evidence>
<dbReference type="InterPro" id="IPR036322">
    <property type="entry name" value="WD40_repeat_dom_sf"/>
</dbReference>
<dbReference type="CDD" id="cd16691">
    <property type="entry name" value="mRING-H2-C3H3C2_Mio"/>
    <property type="match status" value="1"/>
</dbReference>
<comment type="caution">
    <text evidence="7">The sequence shown here is derived from an EMBL/GenBank/DDBJ whole genome shotgun (WGS) entry which is preliminary data.</text>
</comment>
<comment type="similarity">
    <text evidence="1">Belongs to the WD repeat mio family.</text>
</comment>
<dbReference type="InterPro" id="IPR031488">
    <property type="entry name" value="Zn_ribbon_mio"/>
</dbReference>
<gene>
    <name evidence="7" type="primary">SEA4</name>
    <name evidence="7" type="ORF">Hypma_002988</name>
</gene>
<dbReference type="SUPFAM" id="SSF50978">
    <property type="entry name" value="WD40 repeat-like"/>
    <property type="match status" value="1"/>
</dbReference>
<evidence type="ECO:0000256" key="1">
    <source>
        <dbReference type="ARBA" id="ARBA00009713"/>
    </source>
</evidence>
<evidence type="ECO:0000256" key="4">
    <source>
        <dbReference type="SAM" id="MobiDB-lite"/>
    </source>
</evidence>
<evidence type="ECO:0000259" key="6">
    <source>
        <dbReference type="Pfam" id="PF21719"/>
    </source>
</evidence>
<dbReference type="Pfam" id="PF17034">
    <property type="entry name" value="zinc_ribbon_16"/>
    <property type="match status" value="1"/>
</dbReference>
<dbReference type="InterPro" id="IPR015943">
    <property type="entry name" value="WD40/YVTN_repeat-like_dom_sf"/>
</dbReference>
<feature type="domain" description="GATOR2 complex protein MIO zinc-ribbon like" evidence="5">
    <location>
        <begin position="992"/>
        <end position="1109"/>
    </location>
</feature>
<dbReference type="Pfam" id="PF21720">
    <property type="entry name" value="MIOS_WD40"/>
    <property type="match status" value="1"/>
</dbReference>
<dbReference type="FunCoup" id="A0A369JBK8">
    <property type="interactions" value="549"/>
</dbReference>
<dbReference type="GO" id="GO:0005737">
    <property type="term" value="C:cytoplasm"/>
    <property type="evidence" value="ECO:0007669"/>
    <property type="project" value="TreeGrafter"/>
</dbReference>